<feature type="compositionally biased region" description="Basic and acidic residues" evidence="6">
    <location>
        <begin position="436"/>
        <end position="447"/>
    </location>
</feature>
<accession>A0A9P0E3A9</accession>
<evidence type="ECO:0000256" key="6">
    <source>
        <dbReference type="SAM" id="MobiDB-lite"/>
    </source>
</evidence>
<dbReference type="OrthoDB" id="7760980at2759"/>
<evidence type="ECO:0000256" key="2">
    <source>
        <dbReference type="ARBA" id="ARBA00022846"/>
    </source>
</evidence>
<feature type="compositionally biased region" description="Basic and acidic residues" evidence="6">
    <location>
        <begin position="31"/>
        <end position="45"/>
    </location>
</feature>
<keyword evidence="3" id="KW-0969">Cilium</keyword>
<feature type="compositionally biased region" description="Basic and acidic residues" evidence="6">
    <location>
        <begin position="1"/>
        <end position="20"/>
    </location>
</feature>
<evidence type="ECO:0000256" key="5">
    <source>
        <dbReference type="SAM" id="Coils"/>
    </source>
</evidence>
<feature type="region of interest" description="Disordered" evidence="6">
    <location>
        <begin position="1"/>
        <end position="48"/>
    </location>
</feature>
<dbReference type="PANTHER" id="PTHR21625">
    <property type="entry name" value="NYD-SP28 PROTEIN"/>
    <property type="match status" value="1"/>
</dbReference>
<evidence type="ECO:0000313" key="8">
    <source>
        <dbReference type="Proteomes" id="UP001153709"/>
    </source>
</evidence>
<dbReference type="AlphaFoldDB" id="A0A9P0E3A9"/>
<evidence type="ECO:0000256" key="1">
    <source>
        <dbReference type="ARBA" id="ARBA00004611"/>
    </source>
</evidence>
<evidence type="ECO:0000313" key="7">
    <source>
        <dbReference type="EMBL" id="CAH1282305.1"/>
    </source>
</evidence>
<dbReference type="PANTHER" id="PTHR21625:SF0">
    <property type="entry name" value="DYNEIN REGULATORY COMPLEX SUBUNIT 2"/>
    <property type="match status" value="1"/>
</dbReference>
<feature type="compositionally biased region" description="Polar residues" evidence="6">
    <location>
        <begin position="448"/>
        <end position="457"/>
    </location>
</feature>
<evidence type="ECO:0000256" key="3">
    <source>
        <dbReference type="ARBA" id="ARBA00023069"/>
    </source>
</evidence>
<keyword evidence="5" id="KW-0175">Coiled coil</keyword>
<evidence type="ECO:0000256" key="4">
    <source>
        <dbReference type="ARBA" id="ARBA00023273"/>
    </source>
</evidence>
<evidence type="ECO:0008006" key="9">
    <source>
        <dbReference type="Google" id="ProtNLM"/>
    </source>
</evidence>
<dbReference type="GO" id="GO:0003352">
    <property type="term" value="P:regulation of cilium movement"/>
    <property type="evidence" value="ECO:0007669"/>
    <property type="project" value="TreeGrafter"/>
</dbReference>
<protein>
    <recommendedName>
        <fullName evidence="9">Dynein regulatory complex protein 1/2 N-terminal domain-containing protein</fullName>
    </recommendedName>
</protein>
<organism evidence="7 8">
    <name type="scientific">Diabrotica balteata</name>
    <name type="common">Banded cucumber beetle</name>
    <dbReference type="NCBI Taxonomy" id="107213"/>
    <lineage>
        <taxon>Eukaryota</taxon>
        <taxon>Metazoa</taxon>
        <taxon>Ecdysozoa</taxon>
        <taxon>Arthropoda</taxon>
        <taxon>Hexapoda</taxon>
        <taxon>Insecta</taxon>
        <taxon>Pterygota</taxon>
        <taxon>Neoptera</taxon>
        <taxon>Endopterygota</taxon>
        <taxon>Coleoptera</taxon>
        <taxon>Polyphaga</taxon>
        <taxon>Cucujiformia</taxon>
        <taxon>Chrysomeloidea</taxon>
        <taxon>Chrysomelidae</taxon>
        <taxon>Galerucinae</taxon>
        <taxon>Diabroticina</taxon>
        <taxon>Diabroticites</taxon>
        <taxon>Diabrotica</taxon>
    </lineage>
</organism>
<sequence length="568" mass="67013">MSEQHFDEYEHYNFEHEKHMPSSHSGKQRSKKEASEHTNHFDPSGHSRKIATKLMNSEANKKKSATFYFQKKVKKEEAFSRLNIAKINQNWHQILRRAKCQEMKDNVEHLRKWIERVVRYKNQTISRLVKELDEAEDDYLSNYTSHSNHINNILEKQHNYVDKLNNQYQDDLNELLRCADKEQSNILENADEERMYLQTILYRQELNEKAMKKEADLYMQKYYEDKQELQSKIDKMRQAREEVCSLIWNDIDATVQRYIERTDPRRMHLAELKILDSETAIEVIQNKERIQQEEALKDQLKKELEEVQLAQEQQLTTLNEELDVLQKQFNNIRTALHRDLQLDDKKLKLLVEAASSTKNYLENLLRKGNDILFLVETCKKLETEREKLSKWFSSTSKNAKNVESSSFGQYLEGVDKNSESSSDSANNQLELDLNKKETKEHEKESPESHITTLQHITVQDKPNELDTYPQTSPPETEPSYSGFIDQCLKQLEPMENFWTGYNRAEVDCAEIMQEKKQLELENKQMRGMIRAILEAQALSTSIPNSKVPTRFPSRRISVSSAPLRRLIF</sequence>
<feature type="region of interest" description="Disordered" evidence="6">
    <location>
        <begin position="436"/>
        <end position="480"/>
    </location>
</feature>
<proteinExistence type="predicted"/>
<dbReference type="InterPro" id="IPR018792">
    <property type="entry name" value="NUPR1-like"/>
</dbReference>
<reference evidence="7" key="1">
    <citation type="submission" date="2022-01" db="EMBL/GenBank/DDBJ databases">
        <authorList>
            <person name="King R."/>
        </authorList>
    </citation>
    <scope>NUCLEOTIDE SEQUENCE</scope>
</reference>
<dbReference type="GO" id="GO:0060285">
    <property type="term" value="P:cilium-dependent cell motility"/>
    <property type="evidence" value="ECO:0007669"/>
    <property type="project" value="TreeGrafter"/>
</dbReference>
<keyword evidence="2" id="KW-0282">Flagellum</keyword>
<dbReference type="Pfam" id="PF10195">
    <property type="entry name" value="Phospho_p8"/>
    <property type="match status" value="1"/>
</dbReference>
<keyword evidence="4" id="KW-0966">Cell projection</keyword>
<dbReference type="EMBL" id="OU898281">
    <property type="protein sequence ID" value="CAH1282305.1"/>
    <property type="molecule type" value="Genomic_DNA"/>
</dbReference>
<comment type="subcellular location">
    <subcellularLocation>
        <location evidence="1">Cytoplasm</location>
        <location evidence="1">Cytoskeleton</location>
        <location evidence="1">Flagellum axoneme</location>
    </subcellularLocation>
</comment>
<dbReference type="GO" id="GO:0070286">
    <property type="term" value="P:axonemal dynein complex assembly"/>
    <property type="evidence" value="ECO:0007669"/>
    <property type="project" value="InterPro"/>
</dbReference>
<name>A0A9P0E3A9_DIABA</name>
<dbReference type="GO" id="GO:0005858">
    <property type="term" value="C:axonemal dynein complex"/>
    <property type="evidence" value="ECO:0007669"/>
    <property type="project" value="InterPro"/>
</dbReference>
<gene>
    <name evidence="7" type="ORF">DIABBA_LOCUS9944</name>
</gene>
<dbReference type="Proteomes" id="UP001153709">
    <property type="component" value="Chromosome 6"/>
</dbReference>
<feature type="coiled-coil region" evidence="5">
    <location>
        <begin position="501"/>
        <end position="535"/>
    </location>
</feature>
<feature type="coiled-coil region" evidence="5">
    <location>
        <begin position="283"/>
        <end position="335"/>
    </location>
</feature>
<dbReference type="InterPro" id="IPR039750">
    <property type="entry name" value="DRC1/DRC2"/>
</dbReference>
<feature type="coiled-coil region" evidence="5">
    <location>
        <begin position="219"/>
        <end position="246"/>
    </location>
</feature>
<keyword evidence="8" id="KW-1185">Reference proteome</keyword>